<protein>
    <submittedName>
        <fullName evidence="6">Alanine racemase</fullName>
        <ecNumber evidence="6">5.1.1.1</ecNumber>
    </submittedName>
</protein>
<dbReference type="Gene3D" id="2.40.37.10">
    <property type="entry name" value="Lyase, Ornithine Decarboxylase, Chain A, domain 1"/>
    <property type="match status" value="2"/>
</dbReference>
<dbReference type="Gene3D" id="3.20.20.10">
    <property type="entry name" value="Alanine racemase"/>
    <property type="match status" value="1"/>
</dbReference>
<evidence type="ECO:0000256" key="1">
    <source>
        <dbReference type="ARBA" id="ARBA00001933"/>
    </source>
</evidence>
<dbReference type="PROSITE" id="PS00395">
    <property type="entry name" value="ALANINE_RACEMASE"/>
    <property type="match status" value="1"/>
</dbReference>
<dbReference type="InterPro" id="IPR020622">
    <property type="entry name" value="Ala_racemase_pyridoxalP-BS"/>
</dbReference>
<dbReference type="InterPro" id="IPR001608">
    <property type="entry name" value="Ala_racemase_N"/>
</dbReference>
<evidence type="ECO:0000259" key="5">
    <source>
        <dbReference type="SMART" id="SM01005"/>
    </source>
</evidence>
<comment type="caution">
    <text evidence="6">The sequence shown here is derived from an EMBL/GenBank/DDBJ whole genome shotgun (WGS) entry which is preliminary data.</text>
</comment>
<evidence type="ECO:0000256" key="4">
    <source>
        <dbReference type="PIRSR" id="PIRSR600821-50"/>
    </source>
</evidence>
<dbReference type="InterPro" id="IPR009006">
    <property type="entry name" value="Ala_racemase/Decarboxylase_C"/>
</dbReference>
<dbReference type="SMART" id="SM01005">
    <property type="entry name" value="Ala_racemase_C"/>
    <property type="match status" value="1"/>
</dbReference>
<organism evidence="6 7">
    <name type="scientific">Microbacterium foliorum</name>
    <dbReference type="NCBI Taxonomy" id="104336"/>
    <lineage>
        <taxon>Bacteria</taxon>
        <taxon>Bacillati</taxon>
        <taxon>Actinomycetota</taxon>
        <taxon>Actinomycetes</taxon>
        <taxon>Micrococcales</taxon>
        <taxon>Microbacteriaceae</taxon>
        <taxon>Microbacterium</taxon>
    </lineage>
</organism>
<accession>A0A0F0K9H9</accession>
<comment type="cofactor">
    <cofactor evidence="1 4">
        <name>pyridoxal 5'-phosphate</name>
        <dbReference type="ChEBI" id="CHEBI:597326"/>
    </cofactor>
</comment>
<dbReference type="GO" id="GO:0030632">
    <property type="term" value="P:D-alanine biosynthetic process"/>
    <property type="evidence" value="ECO:0007669"/>
    <property type="project" value="TreeGrafter"/>
</dbReference>
<dbReference type="EMBL" id="JYIU01000046">
    <property type="protein sequence ID" value="KJL17573.1"/>
    <property type="molecule type" value="Genomic_DNA"/>
</dbReference>
<dbReference type="SUPFAM" id="SSF51419">
    <property type="entry name" value="PLP-binding barrel"/>
    <property type="match status" value="1"/>
</dbReference>
<name>A0A0F0K9H9_9MICO</name>
<dbReference type="InterPro" id="IPR011079">
    <property type="entry name" value="Ala_racemase_C"/>
</dbReference>
<feature type="modified residue" description="N6-(pyridoxal phosphate)lysine" evidence="4">
    <location>
        <position position="34"/>
    </location>
</feature>
<dbReference type="GeneID" id="94444507"/>
<dbReference type="AlphaFoldDB" id="A0A0F0K9H9"/>
<dbReference type="PANTHER" id="PTHR30511">
    <property type="entry name" value="ALANINE RACEMASE"/>
    <property type="match status" value="1"/>
</dbReference>
<evidence type="ECO:0000313" key="6">
    <source>
        <dbReference type="EMBL" id="KJL17573.1"/>
    </source>
</evidence>
<dbReference type="Pfam" id="PF00842">
    <property type="entry name" value="Ala_racemase_C"/>
    <property type="match status" value="1"/>
</dbReference>
<dbReference type="PANTHER" id="PTHR30511:SF0">
    <property type="entry name" value="ALANINE RACEMASE, CATABOLIC-RELATED"/>
    <property type="match status" value="1"/>
</dbReference>
<keyword evidence="7" id="KW-1185">Reference proteome</keyword>
<dbReference type="GO" id="GO:0008784">
    <property type="term" value="F:alanine racemase activity"/>
    <property type="evidence" value="ECO:0007669"/>
    <property type="project" value="UniProtKB-EC"/>
</dbReference>
<dbReference type="Pfam" id="PF01168">
    <property type="entry name" value="Ala_racemase_N"/>
    <property type="match status" value="1"/>
</dbReference>
<dbReference type="PRINTS" id="PR00992">
    <property type="entry name" value="ALARACEMASE"/>
</dbReference>
<evidence type="ECO:0000256" key="2">
    <source>
        <dbReference type="ARBA" id="ARBA00022898"/>
    </source>
</evidence>
<dbReference type="InterPro" id="IPR000821">
    <property type="entry name" value="Ala_racemase"/>
</dbReference>
<dbReference type="SUPFAM" id="SSF50621">
    <property type="entry name" value="Alanine racemase C-terminal domain-like"/>
    <property type="match status" value="1"/>
</dbReference>
<dbReference type="GO" id="GO:0005829">
    <property type="term" value="C:cytosol"/>
    <property type="evidence" value="ECO:0007669"/>
    <property type="project" value="TreeGrafter"/>
</dbReference>
<dbReference type="EC" id="5.1.1.1" evidence="6"/>
<sequence length="346" mass="36972">MSRPVLEISTARFAANIRAVQERIAPSALMVVLKDDAYGHGLGWAVEAARDAGVQWYGSYDVASGIEARRVLGDTGRILAWVTSTDAEIDEALRARVDLGVGSAEYLRRIIARARHLERRARVHLKIDTGLHRNGLLPSEWESVLVEVRAAESAGELALVGIWSHLAEASDAEDDEAQRLFLEAVRVAGQTGATPDALHLTASAASWWRPELRGSVSRIGAFCYGVRSAEGPELDGIEPVARLGADVVDIVDGDAVIGIGAFDGIPSSLAGCRVGTPDGPRELRRIDATTSVVAGWTGAAVGDRVWVFGPGDQGEDSATTLAERIDTVGEEILTRLTSRVRRVVTP</sequence>
<keyword evidence="2 4" id="KW-0663">Pyridoxal phosphate</keyword>
<dbReference type="Proteomes" id="UP000033572">
    <property type="component" value="Unassembled WGS sequence"/>
</dbReference>
<dbReference type="KEGG" id="mfol:DXT68_08885"/>
<feature type="domain" description="Alanine racemase C-terminal" evidence="5">
    <location>
        <begin position="240"/>
        <end position="345"/>
    </location>
</feature>
<dbReference type="GO" id="GO:0030170">
    <property type="term" value="F:pyridoxal phosphate binding"/>
    <property type="evidence" value="ECO:0007669"/>
    <property type="project" value="TreeGrafter"/>
</dbReference>
<evidence type="ECO:0000313" key="7">
    <source>
        <dbReference type="Proteomes" id="UP000033572"/>
    </source>
</evidence>
<dbReference type="RefSeq" id="WP_045255024.1">
    <property type="nucleotide sequence ID" value="NZ_CP031425.1"/>
</dbReference>
<proteinExistence type="predicted"/>
<evidence type="ECO:0000256" key="3">
    <source>
        <dbReference type="ARBA" id="ARBA00023235"/>
    </source>
</evidence>
<dbReference type="InterPro" id="IPR029066">
    <property type="entry name" value="PLP-binding_barrel"/>
</dbReference>
<reference evidence="6 7" key="1">
    <citation type="submission" date="2015-02" db="EMBL/GenBank/DDBJ databases">
        <title>Draft genome sequences of ten Microbacterium spp. with emphasis on heavy metal contaminated environments.</title>
        <authorList>
            <person name="Corretto E."/>
        </authorList>
    </citation>
    <scope>NUCLEOTIDE SEQUENCE [LARGE SCALE GENOMIC DNA]</scope>
    <source>
        <strain evidence="6 7">DSM 12966</strain>
    </source>
</reference>
<keyword evidence="3 6" id="KW-0413">Isomerase</keyword>
<gene>
    <name evidence="6" type="primary">alr_4</name>
    <name evidence="6" type="ORF">RN50_02666</name>
</gene>
<dbReference type="PATRIC" id="fig|104336.4.peg.2712"/>